<dbReference type="OrthoDB" id="2559882at2759"/>
<evidence type="ECO:0000313" key="2">
    <source>
        <dbReference type="EMBL" id="KAF2824955.1"/>
    </source>
</evidence>
<accession>A0A6A6ZX92</accession>
<evidence type="ECO:0000313" key="3">
    <source>
        <dbReference type="Proteomes" id="UP000799424"/>
    </source>
</evidence>
<feature type="region of interest" description="Disordered" evidence="1">
    <location>
        <begin position="1"/>
        <end position="86"/>
    </location>
</feature>
<name>A0A6A6ZX92_9PLEO</name>
<keyword evidence="3" id="KW-1185">Reference proteome</keyword>
<organism evidence="2 3">
    <name type="scientific">Ophiobolus disseminans</name>
    <dbReference type="NCBI Taxonomy" id="1469910"/>
    <lineage>
        <taxon>Eukaryota</taxon>
        <taxon>Fungi</taxon>
        <taxon>Dikarya</taxon>
        <taxon>Ascomycota</taxon>
        <taxon>Pezizomycotina</taxon>
        <taxon>Dothideomycetes</taxon>
        <taxon>Pleosporomycetidae</taxon>
        <taxon>Pleosporales</taxon>
        <taxon>Pleosporineae</taxon>
        <taxon>Phaeosphaeriaceae</taxon>
        <taxon>Ophiobolus</taxon>
    </lineage>
</organism>
<evidence type="ECO:0000256" key="1">
    <source>
        <dbReference type="SAM" id="MobiDB-lite"/>
    </source>
</evidence>
<dbReference type="Proteomes" id="UP000799424">
    <property type="component" value="Unassembled WGS sequence"/>
</dbReference>
<dbReference type="EMBL" id="MU006229">
    <property type="protein sequence ID" value="KAF2824955.1"/>
    <property type="molecule type" value="Genomic_DNA"/>
</dbReference>
<feature type="compositionally biased region" description="Basic and acidic residues" evidence="1">
    <location>
        <begin position="66"/>
        <end position="86"/>
    </location>
</feature>
<reference evidence="2" key="1">
    <citation type="journal article" date="2020" name="Stud. Mycol.">
        <title>101 Dothideomycetes genomes: a test case for predicting lifestyles and emergence of pathogens.</title>
        <authorList>
            <person name="Haridas S."/>
            <person name="Albert R."/>
            <person name="Binder M."/>
            <person name="Bloem J."/>
            <person name="Labutti K."/>
            <person name="Salamov A."/>
            <person name="Andreopoulos B."/>
            <person name="Baker S."/>
            <person name="Barry K."/>
            <person name="Bills G."/>
            <person name="Bluhm B."/>
            <person name="Cannon C."/>
            <person name="Castanera R."/>
            <person name="Culley D."/>
            <person name="Daum C."/>
            <person name="Ezra D."/>
            <person name="Gonzalez J."/>
            <person name="Henrissat B."/>
            <person name="Kuo A."/>
            <person name="Liang C."/>
            <person name="Lipzen A."/>
            <person name="Lutzoni F."/>
            <person name="Magnuson J."/>
            <person name="Mondo S."/>
            <person name="Nolan M."/>
            <person name="Ohm R."/>
            <person name="Pangilinan J."/>
            <person name="Park H.-J."/>
            <person name="Ramirez L."/>
            <person name="Alfaro M."/>
            <person name="Sun H."/>
            <person name="Tritt A."/>
            <person name="Yoshinaga Y."/>
            <person name="Zwiers L.-H."/>
            <person name="Turgeon B."/>
            <person name="Goodwin S."/>
            <person name="Spatafora J."/>
            <person name="Crous P."/>
            <person name="Grigoriev I."/>
        </authorList>
    </citation>
    <scope>NUCLEOTIDE SEQUENCE</scope>
    <source>
        <strain evidence="2">CBS 113818</strain>
    </source>
</reference>
<dbReference type="AlphaFoldDB" id="A0A6A6ZX92"/>
<proteinExistence type="predicted"/>
<gene>
    <name evidence="2" type="ORF">CC86DRAFT_408094</name>
</gene>
<sequence>MQNEQGQGVSHAKDSQLPQKAQEKVPSSVEHKIPDAAHNTNSNKDTGKVSHATGDSKVPQWLQEGLPEKVEKAVPDKIHDTRGANI</sequence>
<protein>
    <submittedName>
        <fullName evidence="2">Uncharacterized protein</fullName>
    </submittedName>
</protein>